<feature type="transmembrane region" description="Helical" evidence="1">
    <location>
        <begin position="68"/>
        <end position="86"/>
    </location>
</feature>
<comment type="caution">
    <text evidence="2">The sequence shown here is derived from an EMBL/GenBank/DDBJ whole genome shotgun (WGS) entry which is preliminary data.</text>
</comment>
<keyword evidence="1" id="KW-0812">Transmembrane</keyword>
<accession>A0A3E4LI16</accession>
<evidence type="ECO:0000313" key="3">
    <source>
        <dbReference type="Proteomes" id="UP000260793"/>
    </source>
</evidence>
<evidence type="ECO:0000313" key="2">
    <source>
        <dbReference type="EMBL" id="RGK37131.1"/>
    </source>
</evidence>
<name>A0A3E4LI16_9FIRM</name>
<protein>
    <recommendedName>
        <fullName evidence="4">DUF3784 domain-containing protein</fullName>
    </recommendedName>
</protein>
<dbReference type="RefSeq" id="WP_092072999.1">
    <property type="nucleotide sequence ID" value="NZ_QSQN01000046.1"/>
</dbReference>
<feature type="transmembrane region" description="Helical" evidence="1">
    <location>
        <begin position="6"/>
        <end position="22"/>
    </location>
</feature>
<keyword evidence="1" id="KW-0472">Membrane</keyword>
<evidence type="ECO:0000256" key="1">
    <source>
        <dbReference type="SAM" id="Phobius"/>
    </source>
</evidence>
<keyword evidence="1" id="KW-1133">Transmembrane helix</keyword>
<organism evidence="2 3">
    <name type="scientific">[Ruminococcus] lactaris</name>
    <dbReference type="NCBI Taxonomy" id="46228"/>
    <lineage>
        <taxon>Bacteria</taxon>
        <taxon>Bacillati</taxon>
        <taxon>Bacillota</taxon>
        <taxon>Clostridia</taxon>
        <taxon>Lachnospirales</taxon>
        <taxon>Lachnospiraceae</taxon>
        <taxon>Mediterraneibacter</taxon>
    </lineage>
</organism>
<dbReference type="Proteomes" id="UP000260793">
    <property type="component" value="Unassembled WGS sequence"/>
</dbReference>
<sequence length="90" mass="9860">MITIINYIIGVLFISLSIYCIVTNKIPLAGKYQGVKNITCHVRLEAGAIGIVGFLIIIAKIFEFEFGVMIGLIAFVCIVTLILEIITKTV</sequence>
<dbReference type="EMBL" id="QSQN01000046">
    <property type="protein sequence ID" value="RGK37131.1"/>
    <property type="molecule type" value="Genomic_DNA"/>
</dbReference>
<proteinExistence type="predicted"/>
<feature type="transmembrane region" description="Helical" evidence="1">
    <location>
        <begin position="42"/>
        <end position="62"/>
    </location>
</feature>
<reference evidence="2 3" key="1">
    <citation type="submission" date="2018-08" db="EMBL/GenBank/DDBJ databases">
        <title>A genome reference for cultivated species of the human gut microbiota.</title>
        <authorList>
            <person name="Zou Y."/>
            <person name="Xue W."/>
            <person name="Luo G."/>
        </authorList>
    </citation>
    <scope>NUCLEOTIDE SEQUENCE [LARGE SCALE GENOMIC DNA]</scope>
    <source>
        <strain evidence="2 3">TF11-7</strain>
    </source>
</reference>
<evidence type="ECO:0008006" key="4">
    <source>
        <dbReference type="Google" id="ProtNLM"/>
    </source>
</evidence>
<gene>
    <name evidence="2" type="ORF">DXD17_13170</name>
</gene>
<dbReference type="AlphaFoldDB" id="A0A3E4LI16"/>